<feature type="signal peptide" evidence="2">
    <location>
        <begin position="1"/>
        <end position="38"/>
    </location>
</feature>
<dbReference type="InterPro" id="IPR002372">
    <property type="entry name" value="PQQ_rpt_dom"/>
</dbReference>
<evidence type="ECO:0000313" key="4">
    <source>
        <dbReference type="EMBL" id="TWP39019.1"/>
    </source>
</evidence>
<dbReference type="SMART" id="SM00564">
    <property type="entry name" value="PQQ"/>
    <property type="match status" value="2"/>
</dbReference>
<dbReference type="OrthoDB" id="9763050at2"/>
<organism evidence="4 5">
    <name type="scientific">Leekyejoonella antrihumi</name>
    <dbReference type="NCBI Taxonomy" id="1660198"/>
    <lineage>
        <taxon>Bacteria</taxon>
        <taxon>Bacillati</taxon>
        <taxon>Actinomycetota</taxon>
        <taxon>Actinomycetes</taxon>
        <taxon>Micrococcales</taxon>
        <taxon>Dermacoccaceae</taxon>
        <taxon>Leekyejoonella</taxon>
    </lineage>
</organism>
<evidence type="ECO:0000313" key="5">
    <source>
        <dbReference type="Proteomes" id="UP000320244"/>
    </source>
</evidence>
<reference evidence="4 5" key="1">
    <citation type="submission" date="2019-05" db="EMBL/GenBank/DDBJ databases">
        <authorList>
            <person name="Lee S.D."/>
        </authorList>
    </citation>
    <scope>NUCLEOTIDE SEQUENCE [LARGE SCALE GENOMIC DNA]</scope>
    <source>
        <strain evidence="4 5">C5-26</strain>
    </source>
</reference>
<proteinExistence type="predicted"/>
<feature type="compositionally biased region" description="Low complexity" evidence="1">
    <location>
        <begin position="43"/>
        <end position="75"/>
    </location>
</feature>
<protein>
    <recommendedName>
        <fullName evidence="3">Pyrrolo-quinoline quinone repeat domain-containing protein</fullName>
    </recommendedName>
</protein>
<reference evidence="4 5" key="2">
    <citation type="submission" date="2019-08" db="EMBL/GenBank/DDBJ databases">
        <title>Jejuicoccus antrihumi gen. nov., sp. nov., a new member of the family Dermacoccaceae isolated from a cave.</title>
        <authorList>
            <person name="Schumann P."/>
            <person name="Kim I.S."/>
        </authorList>
    </citation>
    <scope>NUCLEOTIDE SEQUENCE [LARGE SCALE GENOMIC DNA]</scope>
    <source>
        <strain evidence="4 5">C5-26</strain>
    </source>
</reference>
<keyword evidence="5" id="KW-1185">Reference proteome</keyword>
<dbReference type="Proteomes" id="UP000320244">
    <property type="component" value="Unassembled WGS sequence"/>
</dbReference>
<evidence type="ECO:0000259" key="3">
    <source>
        <dbReference type="Pfam" id="PF13360"/>
    </source>
</evidence>
<feature type="region of interest" description="Disordered" evidence="1">
    <location>
        <begin position="43"/>
        <end position="86"/>
    </location>
</feature>
<sequence length="505" mass="51326">MSMPCALLWPRPPRAARRSMTRRGALAALTVCCGGLLAGCGPSGSASSGADSSPPSVSAAHSPSARPAPASTTPGTAGGQTGSEADWPAYHRDRARTGAVADGPALDPPRRAWTTSLGAAVRGQPVVAGGRIIAATERNRVVALDPATGRVLWSRALGAPLTDVAQVVGCGNIDPLGITSTPVIDTVHGIVYVVAEIGSGGTVHHQLVGFDVRTGRQRSSTRVDPPLPAGESSTTLLQRAGLAFSGGRVYVAYTGNFGDCGRYHGWVVGVDPTGARPQVSFEVAPDGEGGAIWQSGGAPAVDAAGNLYVSTGNANPDPPQGGPDPKKYTESVVRLSPDLRVLASFKDRVAGGDEDLSAGNPVLLPGGEVFAVGKTDVGYLLRSSDLHQIARIPNVCGSDPDGGPAFDRATGSLFVPCRGGGIQVIDVTHRRLGPLLQGADSAPIVVGQRLWALDHSTAELVGYAVKTGAVQARVGVGVSTPIFTSPSVGAGLLLVATTDGVVAFH</sequence>
<evidence type="ECO:0000256" key="1">
    <source>
        <dbReference type="SAM" id="MobiDB-lite"/>
    </source>
</evidence>
<dbReference type="InterPro" id="IPR018391">
    <property type="entry name" value="PQQ_b-propeller_rpt"/>
</dbReference>
<feature type="domain" description="Pyrrolo-quinoline quinone repeat" evidence="3">
    <location>
        <begin position="106"/>
        <end position="314"/>
    </location>
</feature>
<dbReference type="Pfam" id="PF13360">
    <property type="entry name" value="PQQ_2"/>
    <property type="match status" value="1"/>
</dbReference>
<dbReference type="InterPro" id="IPR015943">
    <property type="entry name" value="WD40/YVTN_repeat-like_dom_sf"/>
</dbReference>
<dbReference type="AlphaFoldDB" id="A0A563E9L6"/>
<keyword evidence="2" id="KW-0732">Signal</keyword>
<dbReference type="PANTHER" id="PTHR34512:SF30">
    <property type="entry name" value="OUTER MEMBRANE PROTEIN ASSEMBLY FACTOR BAMB"/>
    <property type="match status" value="1"/>
</dbReference>
<accession>A0A563E9L6</accession>
<dbReference type="EMBL" id="VCQV01000001">
    <property type="protein sequence ID" value="TWP39019.1"/>
    <property type="molecule type" value="Genomic_DNA"/>
</dbReference>
<dbReference type="SUPFAM" id="SSF50998">
    <property type="entry name" value="Quinoprotein alcohol dehydrogenase-like"/>
    <property type="match status" value="1"/>
</dbReference>
<dbReference type="PANTHER" id="PTHR34512">
    <property type="entry name" value="CELL SURFACE PROTEIN"/>
    <property type="match status" value="1"/>
</dbReference>
<gene>
    <name evidence="4" type="ORF">FGL98_01105</name>
</gene>
<feature type="chain" id="PRO_5039169431" description="Pyrrolo-quinoline quinone repeat domain-containing protein" evidence="2">
    <location>
        <begin position="39"/>
        <end position="505"/>
    </location>
</feature>
<name>A0A563E9L6_9MICO</name>
<comment type="caution">
    <text evidence="4">The sequence shown here is derived from an EMBL/GenBank/DDBJ whole genome shotgun (WGS) entry which is preliminary data.</text>
</comment>
<dbReference type="Gene3D" id="2.130.10.10">
    <property type="entry name" value="YVTN repeat-like/Quinoprotein amine dehydrogenase"/>
    <property type="match status" value="1"/>
</dbReference>
<dbReference type="InterPro" id="IPR011047">
    <property type="entry name" value="Quinoprotein_ADH-like_sf"/>
</dbReference>
<evidence type="ECO:0000256" key="2">
    <source>
        <dbReference type="SAM" id="SignalP"/>
    </source>
</evidence>